<dbReference type="InterPro" id="IPR017998">
    <property type="entry name" value="Chaperone_TCP-1"/>
</dbReference>
<evidence type="ECO:0000256" key="4">
    <source>
        <dbReference type="ARBA" id="ARBA00023186"/>
    </source>
</evidence>
<keyword evidence="2" id="KW-0547">Nucleotide-binding</keyword>
<dbReference type="GO" id="GO:0140662">
    <property type="term" value="F:ATP-dependent protein folding chaperone"/>
    <property type="evidence" value="ECO:0007669"/>
    <property type="project" value="InterPro"/>
</dbReference>
<dbReference type="Gene3D" id="3.30.260.10">
    <property type="entry name" value="TCP-1-like chaperonin intermediate domain"/>
    <property type="match status" value="1"/>
</dbReference>
<organism evidence="6 7">
    <name type="scientific">Lotharella oceanica</name>
    <dbReference type="NCBI Taxonomy" id="641309"/>
    <lineage>
        <taxon>Eukaryota</taxon>
        <taxon>Sar</taxon>
        <taxon>Rhizaria</taxon>
        <taxon>Cercozoa</taxon>
        <taxon>Chlorarachniophyceae</taxon>
        <taxon>Lotharella</taxon>
    </lineage>
</organism>
<evidence type="ECO:0000256" key="2">
    <source>
        <dbReference type="ARBA" id="ARBA00022741"/>
    </source>
</evidence>
<evidence type="ECO:0000313" key="7">
    <source>
        <dbReference type="Proteomes" id="UP000243670"/>
    </source>
</evidence>
<dbReference type="InterPro" id="IPR002423">
    <property type="entry name" value="Cpn60/GroEL/TCP-1"/>
</dbReference>
<sequence length="493" mass="58106">MKNCKIINKKILNFLIINSLIFLMSIVKKTFGPFGLLKLIKKKKKFYLTKNIVLMIELVCLSNPLVYPIVSILKKNSTILGDGGKILVLFLSEIISKSLIDFLFQNKKKLLTYKNCIIRTIDIVNFLRIRISGHLIEYIFLFVYNCLETTCYSRIAKNITFELISFFSKFYQINNKLIFNKIKITNLKIGSIFDLLLFCGFIYSNQQHNNFKKKILKNTGIFICINTISENDLYLIYKFFLNCNNKNVLLNVFQKLKIDNLIILGTSKAFSKLNWSCKNIYVLSNFKKDFLLKITSDLNVPLIFDFASITCDNIFMIDKIFEYELFGNFKLFFQKKKCKYISMIILSGEKIIRSDLKLIIYKIIKSYLNIIDYQFLLYGSGYSEIFISKYLLKSFFSELYISPVIINIYIETLLYLPKILLKNTNLHIEYFLKLSNYFNTDNNTYVINIKKNCFSLVKYTYCFESLINKEFLYNIIMLIIREFTSLNSLVIFF</sequence>
<reference evidence="6 7" key="1">
    <citation type="journal article" date="2014" name="BMC Genomics">
        <title>Nucleomorph and plastid genome sequences of the chlorarachniophyte Lotharella oceanica: convergent reductive evolution and frequent recombination in nucleomorph-bearing algae.</title>
        <authorList>
            <person name="Tanifuji G."/>
            <person name="Onodera N.T."/>
            <person name="Brown M.W."/>
            <person name="Curtis B.A."/>
            <person name="Roger A.J."/>
            <person name="Ka-Shu Wong G."/>
            <person name="Melkonian M."/>
            <person name="Archibald J.M."/>
        </authorList>
    </citation>
    <scope>NUCLEOTIDE SEQUENCE [LARGE SCALE GENOMIC DNA]</scope>
    <source>
        <strain evidence="6 7">CCMP622</strain>
    </source>
</reference>
<accession>A0A060DBU9</accession>
<dbReference type="InterPro" id="IPR027413">
    <property type="entry name" value="GROEL-like_equatorial_sf"/>
</dbReference>
<dbReference type="Gene3D" id="1.10.560.10">
    <property type="entry name" value="GroEL-like equatorial domain"/>
    <property type="match status" value="1"/>
</dbReference>
<evidence type="ECO:0000256" key="5">
    <source>
        <dbReference type="SAM" id="Phobius"/>
    </source>
</evidence>
<keyword evidence="3" id="KW-0067">ATP-binding</keyword>
<keyword evidence="4" id="KW-0143">Chaperone</keyword>
<evidence type="ECO:0000313" key="6">
    <source>
        <dbReference type="EMBL" id="AIB09970.1"/>
    </source>
</evidence>
<keyword evidence="5" id="KW-1133">Transmembrane helix</keyword>
<comment type="similarity">
    <text evidence="1">Belongs to the TCP-1 chaperonin family.</text>
</comment>
<dbReference type="PANTHER" id="PTHR11353">
    <property type="entry name" value="CHAPERONIN"/>
    <property type="match status" value="1"/>
</dbReference>
<dbReference type="InterPro" id="IPR027409">
    <property type="entry name" value="GroEL-like_apical_dom_sf"/>
</dbReference>
<name>A0A060DBU9_9EUKA</name>
<keyword evidence="5" id="KW-0472">Membrane</keyword>
<gene>
    <name evidence="6" type="primary">tcpB</name>
    <name evidence="6" type="ORF">M951_chr364</name>
</gene>
<feature type="transmembrane region" description="Helical" evidence="5">
    <location>
        <begin position="12"/>
        <end position="31"/>
    </location>
</feature>
<protein>
    <submittedName>
        <fullName evidence="6">T-complex protein 1 beta SU</fullName>
    </submittedName>
</protein>
<geneLocation type="nucleomorph" evidence="6"/>
<keyword evidence="6" id="KW-0542">Nucleomorph</keyword>
<evidence type="ECO:0000256" key="1">
    <source>
        <dbReference type="ARBA" id="ARBA00008020"/>
    </source>
</evidence>
<dbReference type="GO" id="GO:0005524">
    <property type="term" value="F:ATP binding"/>
    <property type="evidence" value="ECO:0007669"/>
    <property type="project" value="UniProtKB-KW"/>
</dbReference>
<dbReference type="Pfam" id="PF00118">
    <property type="entry name" value="Cpn60_TCP1"/>
    <property type="match status" value="1"/>
</dbReference>
<dbReference type="InterPro" id="IPR027410">
    <property type="entry name" value="TCP-1-like_intermed_sf"/>
</dbReference>
<dbReference type="Gene3D" id="3.50.7.10">
    <property type="entry name" value="GroEL"/>
    <property type="match status" value="1"/>
</dbReference>
<proteinExistence type="inferred from homology"/>
<dbReference type="AlphaFoldDB" id="A0A060DBU9"/>
<dbReference type="Proteomes" id="UP000243670">
    <property type="component" value="Nucleomorph 3"/>
</dbReference>
<dbReference type="SUPFAM" id="SSF48592">
    <property type="entry name" value="GroEL equatorial domain-like"/>
    <property type="match status" value="1"/>
</dbReference>
<evidence type="ECO:0000256" key="3">
    <source>
        <dbReference type="ARBA" id="ARBA00022840"/>
    </source>
</evidence>
<keyword evidence="5" id="KW-0812">Transmembrane</keyword>
<dbReference type="EMBL" id="CP006629">
    <property type="protein sequence ID" value="AIB09970.1"/>
    <property type="molecule type" value="Genomic_DNA"/>
</dbReference>